<dbReference type="Proteomes" id="UP000789525">
    <property type="component" value="Unassembled WGS sequence"/>
</dbReference>
<proteinExistence type="predicted"/>
<evidence type="ECO:0000313" key="2">
    <source>
        <dbReference type="Proteomes" id="UP000789525"/>
    </source>
</evidence>
<dbReference type="EMBL" id="CAJVPT010000445">
    <property type="protein sequence ID" value="CAG8444616.1"/>
    <property type="molecule type" value="Genomic_DNA"/>
</dbReference>
<name>A0ACA9K041_9GLOM</name>
<gene>
    <name evidence="1" type="ORF">ACOLOM_LOCUS434</name>
</gene>
<sequence>MSEGTSSGTQYSLENQQQQSSPPQKTPAAFQPFTTAPQATNCHQIPQGATYAYVPNTVGGPVSQPAPGAKPKRKQVKNACESATSSDANRSPGPEAITPVTASIMLPVIPPSDPNAPPVNPNPIPIPVTLQLPNFQPQTVAMQPNTQNAAIPSNIGQFVMIPATTGTTSYYVLVPPSYLQQQQPLPPPLPSTNKTTPSQGWQSLSQTENVSKTKVEQSKQANTEVLVAPTKTIAKSSDCKCDTTSGGEKENEGANLSVLSQVCSDMLDKSQDDSKQSDDELKDKPPPANSEVATNVKLSPPRVSDGNTPNDGPKVQNDGPALDEEKGKHPSVMTKEIPVNGENEISDGKKYSSCISNTDKEQVNFSGVNSKSPQQMQSSTSTTNDDGLVPINRTEREYQTSPQSPPTFTLRTAVDSPLVFSIPPNTYPVSIKQEGSSFNDVNSTTDYKKRVRHPLGEGQTQLQLESQQINAFAQHQTQPYYHHPEVQAFPRVHEQLPRNSEPFNCQNPLYTRYVNTTTAYSYVFHHNIASESNNGSDASLQGKQNFTNYGDLMKNA</sequence>
<protein>
    <submittedName>
        <fullName evidence="1">14049_t:CDS:1</fullName>
    </submittedName>
</protein>
<accession>A0ACA9K041</accession>
<evidence type="ECO:0000313" key="1">
    <source>
        <dbReference type="EMBL" id="CAG8444616.1"/>
    </source>
</evidence>
<organism evidence="1 2">
    <name type="scientific">Acaulospora colombiana</name>
    <dbReference type="NCBI Taxonomy" id="27376"/>
    <lineage>
        <taxon>Eukaryota</taxon>
        <taxon>Fungi</taxon>
        <taxon>Fungi incertae sedis</taxon>
        <taxon>Mucoromycota</taxon>
        <taxon>Glomeromycotina</taxon>
        <taxon>Glomeromycetes</taxon>
        <taxon>Diversisporales</taxon>
        <taxon>Acaulosporaceae</taxon>
        <taxon>Acaulospora</taxon>
    </lineage>
</organism>
<keyword evidence="2" id="KW-1185">Reference proteome</keyword>
<comment type="caution">
    <text evidence="1">The sequence shown here is derived from an EMBL/GenBank/DDBJ whole genome shotgun (WGS) entry which is preliminary data.</text>
</comment>
<reference evidence="1" key="1">
    <citation type="submission" date="2021-06" db="EMBL/GenBank/DDBJ databases">
        <authorList>
            <person name="Kallberg Y."/>
            <person name="Tangrot J."/>
            <person name="Rosling A."/>
        </authorList>
    </citation>
    <scope>NUCLEOTIDE SEQUENCE</scope>
    <source>
        <strain evidence="1">CL356</strain>
    </source>
</reference>